<keyword evidence="1" id="KW-0472">Membrane</keyword>
<proteinExistence type="predicted"/>
<accession>A0A8D9BID7</accession>
<keyword evidence="1" id="KW-1133">Transmembrane helix</keyword>
<evidence type="ECO:0000313" key="2">
    <source>
        <dbReference type="EMBL" id="CAG6785763.1"/>
    </source>
</evidence>
<feature type="transmembrane region" description="Helical" evidence="1">
    <location>
        <begin position="86"/>
        <end position="104"/>
    </location>
</feature>
<keyword evidence="1" id="KW-0812">Transmembrane</keyword>
<organism evidence="2">
    <name type="scientific">Cacopsylla melanoneura</name>
    <dbReference type="NCBI Taxonomy" id="428564"/>
    <lineage>
        <taxon>Eukaryota</taxon>
        <taxon>Metazoa</taxon>
        <taxon>Ecdysozoa</taxon>
        <taxon>Arthropoda</taxon>
        <taxon>Hexapoda</taxon>
        <taxon>Insecta</taxon>
        <taxon>Pterygota</taxon>
        <taxon>Neoptera</taxon>
        <taxon>Paraneoptera</taxon>
        <taxon>Hemiptera</taxon>
        <taxon>Sternorrhyncha</taxon>
        <taxon>Psylloidea</taxon>
        <taxon>Psyllidae</taxon>
        <taxon>Psyllinae</taxon>
        <taxon>Cacopsylla</taxon>
    </lineage>
</organism>
<name>A0A8D9BID7_9HEMI</name>
<feature type="transmembrane region" description="Helical" evidence="1">
    <location>
        <begin position="46"/>
        <end position="66"/>
    </location>
</feature>
<protein>
    <submittedName>
        <fullName evidence="2">Uncharacterized protein</fullName>
    </submittedName>
</protein>
<feature type="transmembrane region" description="Helical" evidence="1">
    <location>
        <begin position="15"/>
        <end position="34"/>
    </location>
</feature>
<evidence type="ECO:0000256" key="1">
    <source>
        <dbReference type="SAM" id="Phobius"/>
    </source>
</evidence>
<reference evidence="2" key="1">
    <citation type="submission" date="2021-05" db="EMBL/GenBank/DDBJ databases">
        <authorList>
            <person name="Alioto T."/>
            <person name="Alioto T."/>
            <person name="Gomez Garrido J."/>
        </authorList>
    </citation>
    <scope>NUCLEOTIDE SEQUENCE</scope>
</reference>
<sequence>MFTYFYLFFFHPLKILFLSLLFPSPSILPLLIFIFSSWKSFSFHHFFLIFFSAKNLSLFFVPLTALSMPSKFPSTFLSPYFSPTPFSFWFLIPRLIHFLFLPLFSPLSRDIIKNALCLKLTPPLGKEKTSMNIVVV</sequence>
<dbReference type="AlphaFoldDB" id="A0A8D9BID7"/>
<dbReference type="EMBL" id="HBUF01645180">
    <property type="protein sequence ID" value="CAG6785763.1"/>
    <property type="molecule type" value="Transcribed_RNA"/>
</dbReference>